<feature type="transmembrane region" description="Helical" evidence="1">
    <location>
        <begin position="158"/>
        <end position="176"/>
    </location>
</feature>
<dbReference type="Pfam" id="PF09586">
    <property type="entry name" value="YfhO"/>
    <property type="match status" value="1"/>
</dbReference>
<dbReference type="AlphaFoldDB" id="A0A2V1MZC3"/>
<feature type="transmembrane region" description="Helical" evidence="1">
    <location>
        <begin position="82"/>
        <end position="100"/>
    </location>
</feature>
<feature type="transmembrane region" description="Helical" evidence="1">
    <location>
        <begin position="12"/>
        <end position="32"/>
    </location>
</feature>
<dbReference type="PANTHER" id="PTHR38454:SF1">
    <property type="entry name" value="INTEGRAL MEMBRANE PROTEIN"/>
    <property type="match status" value="1"/>
</dbReference>
<gene>
    <name evidence="2" type="ORF">DCM90_04360</name>
</gene>
<evidence type="ECO:0000313" key="2">
    <source>
        <dbReference type="EMBL" id="PWG00172.1"/>
    </source>
</evidence>
<feature type="transmembrane region" description="Helical" evidence="1">
    <location>
        <begin position="846"/>
        <end position="868"/>
    </location>
</feature>
<evidence type="ECO:0000313" key="3">
    <source>
        <dbReference type="Proteomes" id="UP000245080"/>
    </source>
</evidence>
<dbReference type="OrthoDB" id="9815466at2"/>
<feature type="transmembrane region" description="Helical" evidence="1">
    <location>
        <begin position="365"/>
        <end position="382"/>
    </location>
</feature>
<evidence type="ECO:0000256" key="1">
    <source>
        <dbReference type="SAM" id="Phobius"/>
    </source>
</evidence>
<feature type="transmembrane region" description="Helical" evidence="1">
    <location>
        <begin position="196"/>
        <end position="217"/>
    </location>
</feature>
<organism evidence="2 3">
    <name type="scientific">Levilactobacillus bambusae</name>
    <dbReference type="NCBI Taxonomy" id="2024736"/>
    <lineage>
        <taxon>Bacteria</taxon>
        <taxon>Bacillati</taxon>
        <taxon>Bacillota</taxon>
        <taxon>Bacilli</taxon>
        <taxon>Lactobacillales</taxon>
        <taxon>Lactobacillaceae</taxon>
        <taxon>Levilactobacillus</taxon>
    </lineage>
</organism>
<keyword evidence="1" id="KW-0812">Transmembrane</keyword>
<dbReference type="RefSeq" id="WP_109250119.1">
    <property type="nucleotide sequence ID" value="NZ_QCXQ01000002.1"/>
</dbReference>
<feature type="transmembrane region" description="Helical" evidence="1">
    <location>
        <begin position="238"/>
        <end position="262"/>
    </location>
</feature>
<feature type="transmembrane region" description="Helical" evidence="1">
    <location>
        <begin position="439"/>
        <end position="456"/>
    </location>
</feature>
<keyword evidence="1" id="KW-1133">Transmembrane helix</keyword>
<accession>A0A2V1MZC3</accession>
<feature type="transmembrane region" description="Helical" evidence="1">
    <location>
        <begin position="394"/>
        <end position="414"/>
    </location>
</feature>
<feature type="transmembrane region" description="Helical" evidence="1">
    <location>
        <begin position="107"/>
        <end position="129"/>
    </location>
</feature>
<feature type="transmembrane region" description="Helical" evidence="1">
    <location>
        <begin position="303"/>
        <end position="320"/>
    </location>
</feature>
<dbReference type="Proteomes" id="UP000245080">
    <property type="component" value="Unassembled WGS sequence"/>
</dbReference>
<protein>
    <recommendedName>
        <fullName evidence="4">YfhO family protein</fullName>
    </recommendedName>
</protein>
<dbReference type="PANTHER" id="PTHR38454">
    <property type="entry name" value="INTEGRAL MEMBRANE PROTEIN-RELATED"/>
    <property type="match status" value="1"/>
</dbReference>
<name>A0A2V1MZC3_9LACO</name>
<keyword evidence="3" id="KW-1185">Reference proteome</keyword>
<dbReference type="EMBL" id="QCXQ01000002">
    <property type="protein sequence ID" value="PWG00172.1"/>
    <property type="molecule type" value="Genomic_DNA"/>
</dbReference>
<feature type="transmembrane region" description="Helical" evidence="1">
    <location>
        <begin position="468"/>
        <end position="488"/>
    </location>
</feature>
<sequence length="872" mass="97068">MTRSLSRHGLTWLAAFWIPFIIMVLVFANMHVAPFGPRSLQFSDLQSQYVPLFQAYRHHLLTHSFNLFSFSLSVGGSTLPLAAYYLMSPFNLLVVFFPAVKVPIAIVWIIILKISTIGLTMAILLTHLFPKGRSSIPLFSTAFALCGFVALDFYNVMWLDALIWLPIVTLGLYRIIEKRRFGLFTIALTITIFSNYYLGYMTGLFSIIYFGYLLISNSDQPRPLKQVWREGWPLIRQFVWGGLLAVGLSAVLLIPTGLGMLATGKTTFNLDAYNITLNFGPEIFTQFGIGGGQFTTHLYHGPALYMGSLMFLLVIVFFVSPRIAAPAKNRALWLLGILFVSLWITVLNTIWHMFQMPEGFPFRNAFFFTFVCIIIAYQAWQTHPADTLNDPQKILALAWGGGLLLIGMVSARIYPRLMNHFIHDRFSSYYVLSQPSARYTWIAIGLLVLNVMLLFISEHTAIRASLMALILFSELGVNFSIAMNGISWTNQSTYAKAYQAERQAVDQVKPKSPDLYRIDFLPTNLQSAFTERYSAYNDPITFGYAGIGAYSSTLEAQNQAILKDLGFFNLNERRVSSEGATSLSDLLTGTKYRLSGEGTSPADIQPVTTYAGMGYSVPKGFVTTKLFSDNIFANYRRIMTALDQPNAVRKVTVLDRKETSGQVTLTVKSPTGGTLYGYASSKNVAYSSIDRDADSPRSSTVASANGGYLLNLGHLKPNQATTISYTIRSAAKHDLALATLNEKQVQTAARALRQRSFTITSRQQNGLTGTVTGTRQAKWLYLSIPDLAGWHATVNGKPVHISSALTSKFQPATKQQAKFYNGMMALPLSTGKNKVVLRYQTPGLNWGLLVSAVSLILFLGSEIMTTVWHRRD</sequence>
<feature type="transmembrane region" description="Helical" evidence="1">
    <location>
        <begin position="332"/>
        <end position="353"/>
    </location>
</feature>
<dbReference type="InterPro" id="IPR018580">
    <property type="entry name" value="Uncharacterised_YfhO"/>
</dbReference>
<keyword evidence="1" id="KW-0472">Membrane</keyword>
<evidence type="ECO:0008006" key="4">
    <source>
        <dbReference type="Google" id="ProtNLM"/>
    </source>
</evidence>
<comment type="caution">
    <text evidence="2">The sequence shown here is derived from an EMBL/GenBank/DDBJ whole genome shotgun (WGS) entry which is preliminary data.</text>
</comment>
<proteinExistence type="predicted"/>
<reference evidence="2 3" key="1">
    <citation type="journal article" date="2018" name="Int. J. Syst. Evol. Microbiol.">
        <title>Lactobacillus bambusae sp. nov., isolated from a traditional fermented Ma-bamboo shoots of Taiwan.</title>
        <authorList>
            <person name="Wang L.-T."/>
        </authorList>
    </citation>
    <scope>NUCLEOTIDE SEQUENCE [LARGE SCALE GENOMIC DNA]</scope>
    <source>
        <strain evidence="2 3">BS-W1</strain>
    </source>
</reference>